<dbReference type="EMBL" id="JAJSOF020000005">
    <property type="protein sequence ID" value="KAJ4447134.1"/>
    <property type="molecule type" value="Genomic_DNA"/>
</dbReference>
<reference evidence="2 3" key="1">
    <citation type="journal article" date="2022" name="Allergy">
        <title>Genome assembly and annotation of Periplaneta americana reveal a comprehensive cockroach allergen profile.</title>
        <authorList>
            <person name="Wang L."/>
            <person name="Xiong Q."/>
            <person name="Saelim N."/>
            <person name="Wang L."/>
            <person name="Nong W."/>
            <person name="Wan A.T."/>
            <person name="Shi M."/>
            <person name="Liu X."/>
            <person name="Cao Q."/>
            <person name="Hui J.H.L."/>
            <person name="Sookrung N."/>
            <person name="Leung T.F."/>
            <person name="Tungtrongchitr A."/>
            <person name="Tsui S.K.W."/>
        </authorList>
    </citation>
    <scope>NUCLEOTIDE SEQUENCE [LARGE SCALE GENOMIC DNA]</scope>
    <source>
        <strain evidence="2">PWHHKU_190912</strain>
    </source>
</reference>
<organism evidence="2 3">
    <name type="scientific">Periplaneta americana</name>
    <name type="common">American cockroach</name>
    <name type="synonym">Blatta americana</name>
    <dbReference type="NCBI Taxonomy" id="6978"/>
    <lineage>
        <taxon>Eukaryota</taxon>
        <taxon>Metazoa</taxon>
        <taxon>Ecdysozoa</taxon>
        <taxon>Arthropoda</taxon>
        <taxon>Hexapoda</taxon>
        <taxon>Insecta</taxon>
        <taxon>Pterygota</taxon>
        <taxon>Neoptera</taxon>
        <taxon>Polyneoptera</taxon>
        <taxon>Dictyoptera</taxon>
        <taxon>Blattodea</taxon>
        <taxon>Blattoidea</taxon>
        <taxon>Blattidae</taxon>
        <taxon>Blattinae</taxon>
        <taxon>Periplaneta</taxon>
    </lineage>
</organism>
<feature type="region of interest" description="Disordered" evidence="1">
    <location>
        <begin position="262"/>
        <end position="310"/>
    </location>
</feature>
<accession>A0ABQ8TKY1</accession>
<name>A0ABQ8TKY1_PERAM</name>
<dbReference type="Proteomes" id="UP001148838">
    <property type="component" value="Unassembled WGS sequence"/>
</dbReference>
<gene>
    <name evidence="2" type="ORF">ANN_09135</name>
</gene>
<proteinExistence type="predicted"/>
<protein>
    <submittedName>
        <fullName evidence="2">Uncharacterized protein</fullName>
    </submittedName>
</protein>
<evidence type="ECO:0000313" key="2">
    <source>
        <dbReference type="EMBL" id="KAJ4447134.1"/>
    </source>
</evidence>
<sequence>MELRDTPVGNIWVKIQTREELLQRILDVAATIKEQTCEAAKCYTCGIVKTIDNFIYLEFILHQSKTCEKEVESCPIYKQLNRVLWNYGSRQETNRYYLTLAYEDEAWEWTARQKISSRLGTAEVCARLVLEKTTVISTVHPLASVSYPRIRECTMVHPGYWRVCSLPLPAARRGILRCTAYPFPIVQENKESLELNGLHQLLVYADDVNMLGENPQTIRENTGILIEAITRREKGYTIKKIARKLGNGATVSGVQKVWQKYKSTKSCKTTPRTGRKPKKRAKPAQLLQRGEQKQVGKSGCDVGKRTVPVR</sequence>
<feature type="compositionally biased region" description="Basic residues" evidence="1">
    <location>
        <begin position="273"/>
        <end position="282"/>
    </location>
</feature>
<evidence type="ECO:0000313" key="3">
    <source>
        <dbReference type="Proteomes" id="UP001148838"/>
    </source>
</evidence>
<comment type="caution">
    <text evidence="2">The sequence shown here is derived from an EMBL/GenBank/DDBJ whole genome shotgun (WGS) entry which is preliminary data.</text>
</comment>
<evidence type="ECO:0000256" key="1">
    <source>
        <dbReference type="SAM" id="MobiDB-lite"/>
    </source>
</evidence>
<keyword evidence="3" id="KW-1185">Reference proteome</keyword>